<dbReference type="Gene3D" id="3.40.50.10420">
    <property type="entry name" value="NagB/RpiA/CoA transferase-like"/>
    <property type="match status" value="1"/>
</dbReference>
<comment type="cofactor">
    <cofactor evidence="5">
        <name>Mg(2+)</name>
        <dbReference type="ChEBI" id="CHEBI:18420"/>
    </cofactor>
</comment>
<dbReference type="InterPro" id="IPR024185">
    <property type="entry name" value="FTHF_cligase-like_sf"/>
</dbReference>
<keyword evidence="3 4" id="KW-0067">ATP-binding</keyword>
<evidence type="ECO:0000256" key="4">
    <source>
        <dbReference type="PIRSR" id="PIRSR006806-1"/>
    </source>
</evidence>
<feature type="binding site" evidence="4">
    <location>
        <begin position="4"/>
        <end position="8"/>
    </location>
    <ligand>
        <name>ATP</name>
        <dbReference type="ChEBI" id="CHEBI:30616"/>
    </ligand>
</feature>
<dbReference type="InterPro" id="IPR037171">
    <property type="entry name" value="NagB/RpiA_transferase-like"/>
</dbReference>
<dbReference type="GO" id="GO:0009396">
    <property type="term" value="P:folic acid-containing compound biosynthetic process"/>
    <property type="evidence" value="ECO:0007669"/>
    <property type="project" value="TreeGrafter"/>
</dbReference>
<evidence type="ECO:0000256" key="1">
    <source>
        <dbReference type="ARBA" id="ARBA00010638"/>
    </source>
</evidence>
<keyword evidence="5" id="KW-0460">Magnesium</keyword>
<dbReference type="GO" id="GO:0046872">
    <property type="term" value="F:metal ion binding"/>
    <property type="evidence" value="ECO:0007669"/>
    <property type="project" value="UniProtKB-KW"/>
</dbReference>
<dbReference type="PIRSF" id="PIRSF006806">
    <property type="entry name" value="FTHF_cligase"/>
    <property type="match status" value="1"/>
</dbReference>
<evidence type="ECO:0000313" key="6">
    <source>
        <dbReference type="EMBL" id="ETI67038.1"/>
    </source>
</evidence>
<protein>
    <recommendedName>
        <fullName evidence="5">5-formyltetrahydrofolate cyclo-ligase</fullName>
        <ecNumber evidence="5">6.3.3.2</ecNumber>
    </recommendedName>
</protein>
<feature type="binding site" evidence="4">
    <location>
        <position position="50"/>
    </location>
    <ligand>
        <name>substrate</name>
    </ligand>
</feature>
<dbReference type="PANTHER" id="PTHR23407">
    <property type="entry name" value="ATPASE INHIBITOR/5-FORMYLTETRAHYDROFOLATE CYCLO-LIGASE"/>
    <property type="match status" value="1"/>
</dbReference>
<dbReference type="EC" id="6.3.3.2" evidence="5"/>
<dbReference type="Pfam" id="PF01812">
    <property type="entry name" value="5-FTHF_cyc-lig"/>
    <property type="match status" value="1"/>
</dbReference>
<dbReference type="Proteomes" id="UP000018877">
    <property type="component" value="Unassembled WGS sequence"/>
</dbReference>
<gene>
    <name evidence="6" type="ORF">BAVI_19694</name>
</gene>
<evidence type="ECO:0000256" key="2">
    <source>
        <dbReference type="ARBA" id="ARBA00022741"/>
    </source>
</evidence>
<keyword evidence="5" id="KW-0479">Metal-binding</keyword>
<dbReference type="SUPFAM" id="SSF100950">
    <property type="entry name" value="NagB/RpiA/CoA transferase-like"/>
    <property type="match status" value="1"/>
</dbReference>
<feature type="binding site" evidence="4">
    <location>
        <begin position="134"/>
        <end position="142"/>
    </location>
    <ligand>
        <name>ATP</name>
        <dbReference type="ChEBI" id="CHEBI:30616"/>
    </ligand>
</feature>
<accession>A0AB94IJ21</accession>
<keyword evidence="7" id="KW-1185">Reference proteome</keyword>
<dbReference type="AlphaFoldDB" id="A0AB94IJ21"/>
<proteinExistence type="inferred from homology"/>
<dbReference type="NCBIfam" id="TIGR02727">
    <property type="entry name" value="MTHFS_bact"/>
    <property type="match status" value="1"/>
</dbReference>
<sequence length="188" mass="21472">MSDKISLRKQMKETLALLSKPTYEDYSYKIATSLFEDENWIQAKVVGLTVSKAPEVDTYQIIRKAWELGKQVAVPKCYPEERTLSFRILSDFSQLESVYYGLLEPIVELTTEVPSAEMDLLIVPGAAYTREGYRLGFGGGYYDRYLTNYYGKTLSLAFSEQIIPQFPVEKHDIPVSKIITNLEIIQTT</sequence>
<dbReference type="GO" id="GO:0030272">
    <property type="term" value="F:5-formyltetrahydrofolate cyclo-ligase activity"/>
    <property type="evidence" value="ECO:0007669"/>
    <property type="project" value="UniProtKB-EC"/>
</dbReference>
<evidence type="ECO:0000256" key="3">
    <source>
        <dbReference type="ARBA" id="ARBA00022840"/>
    </source>
</evidence>
<name>A0AB94IJ21_9BACI</name>
<evidence type="ECO:0000256" key="5">
    <source>
        <dbReference type="RuleBase" id="RU361279"/>
    </source>
</evidence>
<comment type="similarity">
    <text evidence="1 5">Belongs to the 5-formyltetrahydrofolate cyclo-ligase family.</text>
</comment>
<organism evidence="6 7">
    <name type="scientific">Neobacillus vireti LMG 21834</name>
    <dbReference type="NCBI Taxonomy" id="1131730"/>
    <lineage>
        <taxon>Bacteria</taxon>
        <taxon>Bacillati</taxon>
        <taxon>Bacillota</taxon>
        <taxon>Bacilli</taxon>
        <taxon>Bacillales</taxon>
        <taxon>Bacillaceae</taxon>
        <taxon>Neobacillus</taxon>
    </lineage>
</organism>
<keyword evidence="2 4" id="KW-0547">Nucleotide-binding</keyword>
<dbReference type="EMBL" id="ALAN01000108">
    <property type="protein sequence ID" value="ETI67038.1"/>
    <property type="molecule type" value="Genomic_DNA"/>
</dbReference>
<evidence type="ECO:0000313" key="7">
    <source>
        <dbReference type="Proteomes" id="UP000018877"/>
    </source>
</evidence>
<dbReference type="PANTHER" id="PTHR23407:SF1">
    <property type="entry name" value="5-FORMYLTETRAHYDROFOLATE CYCLO-LIGASE"/>
    <property type="match status" value="1"/>
</dbReference>
<comment type="catalytic activity">
    <reaction evidence="5">
        <text>(6S)-5-formyl-5,6,7,8-tetrahydrofolate + ATP = (6R)-5,10-methenyltetrahydrofolate + ADP + phosphate</text>
        <dbReference type="Rhea" id="RHEA:10488"/>
        <dbReference type="ChEBI" id="CHEBI:30616"/>
        <dbReference type="ChEBI" id="CHEBI:43474"/>
        <dbReference type="ChEBI" id="CHEBI:57455"/>
        <dbReference type="ChEBI" id="CHEBI:57457"/>
        <dbReference type="ChEBI" id="CHEBI:456216"/>
        <dbReference type="EC" id="6.3.3.2"/>
    </reaction>
</comment>
<comment type="caution">
    <text evidence="6">The sequence shown here is derived from an EMBL/GenBank/DDBJ whole genome shotgun (WGS) entry which is preliminary data.</text>
</comment>
<dbReference type="GO" id="GO:0035999">
    <property type="term" value="P:tetrahydrofolate interconversion"/>
    <property type="evidence" value="ECO:0007669"/>
    <property type="project" value="TreeGrafter"/>
</dbReference>
<reference evidence="6 7" key="1">
    <citation type="journal article" date="2014" name="Environ. Microbiol.">
        <title>The nitrate-ammonifying and nosZ-carrying bacterium Bacillus vireti is a potent source and sink for nitric and nitrous oxide under high nitrate conditions.</title>
        <authorList>
            <person name="Mania D."/>
            <person name="Heylen K."/>
            <person name="van Spanning R.J."/>
            <person name="Frostegard A."/>
        </authorList>
    </citation>
    <scope>NUCLEOTIDE SEQUENCE [LARGE SCALE GENOMIC DNA]</scope>
    <source>
        <strain evidence="6 7">LMG 21834</strain>
    </source>
</reference>
<dbReference type="RefSeq" id="WP_024030106.1">
    <property type="nucleotide sequence ID" value="NZ_ALAN01000108.1"/>
</dbReference>
<feature type="binding site" evidence="4">
    <location>
        <position position="55"/>
    </location>
    <ligand>
        <name>substrate</name>
    </ligand>
</feature>
<dbReference type="GO" id="GO:0005524">
    <property type="term" value="F:ATP binding"/>
    <property type="evidence" value="ECO:0007669"/>
    <property type="project" value="UniProtKB-KW"/>
</dbReference>
<dbReference type="InterPro" id="IPR002698">
    <property type="entry name" value="FTHF_cligase"/>
</dbReference>